<sequence length="123" mass="13885">MIFSHITGLQHIGIPTKSIDSSVGFYKKLGFKVCFKSDIAVFMELNSLLIELYSSENATEKTGAIDHIALNSDNIQLSFEYCKSIGFKMLDKEINYLPFFENGVKFFAIEGVNGEKIEFNQIL</sequence>
<accession>A0A0U9HBG0</accession>
<dbReference type="OrthoDB" id="371072at2"/>
<evidence type="ECO:0000259" key="1">
    <source>
        <dbReference type="PROSITE" id="PS51819"/>
    </source>
</evidence>
<reference evidence="2" key="1">
    <citation type="journal article" date="2016" name="Genome Announc.">
        <title>Draft Genome Sequence of the Syntrophic Lactate-Degrading Bacterium Tepidanaerobacter syntrophicus JLT.</title>
        <authorList>
            <person name="Matsuura N."/>
            <person name="Ohashi A."/>
            <person name="Tourlousse D.M."/>
            <person name="Sekiguchi Y."/>
        </authorList>
    </citation>
    <scope>NUCLEOTIDE SEQUENCE [LARGE SCALE GENOMIC DNA]</scope>
    <source>
        <strain evidence="2">JL</strain>
    </source>
</reference>
<dbReference type="AlphaFoldDB" id="A0A0U9HBG0"/>
<evidence type="ECO:0000313" key="2">
    <source>
        <dbReference type="EMBL" id="GAQ24089.1"/>
    </source>
</evidence>
<dbReference type="Pfam" id="PF00903">
    <property type="entry name" value="Glyoxalase"/>
    <property type="match status" value="1"/>
</dbReference>
<dbReference type="InterPro" id="IPR029068">
    <property type="entry name" value="Glyas_Bleomycin-R_OHBP_Dase"/>
</dbReference>
<dbReference type="EMBL" id="DF976995">
    <property type="protein sequence ID" value="GAQ24089.1"/>
    <property type="molecule type" value="Genomic_DNA"/>
</dbReference>
<organism evidence="2">
    <name type="scientific">Tepidanaerobacter syntrophicus</name>
    <dbReference type="NCBI Taxonomy" id="224999"/>
    <lineage>
        <taxon>Bacteria</taxon>
        <taxon>Bacillati</taxon>
        <taxon>Bacillota</taxon>
        <taxon>Clostridia</taxon>
        <taxon>Thermosediminibacterales</taxon>
        <taxon>Tepidanaerobacteraceae</taxon>
        <taxon>Tepidanaerobacter</taxon>
    </lineage>
</organism>
<gene>
    <name evidence="2" type="ORF">TSYNT_174</name>
</gene>
<dbReference type="STRING" id="224999.GCA_001485475_00072"/>
<dbReference type="Proteomes" id="UP000062160">
    <property type="component" value="Unassembled WGS sequence"/>
</dbReference>
<dbReference type="SUPFAM" id="SSF54593">
    <property type="entry name" value="Glyoxalase/Bleomycin resistance protein/Dihydroxybiphenyl dioxygenase"/>
    <property type="match status" value="1"/>
</dbReference>
<keyword evidence="3" id="KW-1185">Reference proteome</keyword>
<evidence type="ECO:0000313" key="3">
    <source>
        <dbReference type="Proteomes" id="UP000062160"/>
    </source>
</evidence>
<protein>
    <submittedName>
        <fullName evidence="2">Glyoxalase</fullName>
    </submittedName>
</protein>
<dbReference type="PROSITE" id="PS51819">
    <property type="entry name" value="VOC"/>
    <property type="match status" value="1"/>
</dbReference>
<dbReference type="RefSeq" id="WP_059031277.1">
    <property type="nucleotide sequence ID" value="NZ_BSDN01000006.1"/>
</dbReference>
<feature type="domain" description="VOC" evidence="1">
    <location>
        <begin position="8"/>
        <end position="122"/>
    </location>
</feature>
<dbReference type="InterPro" id="IPR004360">
    <property type="entry name" value="Glyas_Fos-R_dOase_dom"/>
</dbReference>
<proteinExistence type="predicted"/>
<name>A0A0U9HBG0_9FIRM</name>
<dbReference type="InterPro" id="IPR037523">
    <property type="entry name" value="VOC_core"/>
</dbReference>
<dbReference type="Gene3D" id="3.10.180.10">
    <property type="entry name" value="2,3-Dihydroxybiphenyl 1,2-Dioxygenase, domain 1"/>
    <property type="match status" value="1"/>
</dbReference>